<dbReference type="PROSITE" id="PS50186">
    <property type="entry name" value="DEP"/>
    <property type="match status" value="1"/>
</dbReference>
<dbReference type="CDD" id="cd04371">
    <property type="entry name" value="DEP"/>
    <property type="match status" value="1"/>
</dbReference>
<evidence type="ECO:0000313" key="4">
    <source>
        <dbReference type="Proteomes" id="UP001165060"/>
    </source>
</evidence>
<dbReference type="SUPFAM" id="SSF46785">
    <property type="entry name" value="Winged helix' DNA-binding domain"/>
    <property type="match status" value="1"/>
</dbReference>
<dbReference type="EMBL" id="BRYB01004110">
    <property type="protein sequence ID" value="GMI25799.1"/>
    <property type="molecule type" value="Genomic_DNA"/>
</dbReference>
<reference evidence="3 4" key="1">
    <citation type="journal article" date="2023" name="Commun. Biol.">
        <title>Genome analysis of Parmales, the sister group of diatoms, reveals the evolutionary specialization of diatoms from phago-mixotrophs to photoautotrophs.</title>
        <authorList>
            <person name="Ban H."/>
            <person name="Sato S."/>
            <person name="Yoshikawa S."/>
            <person name="Yamada K."/>
            <person name="Nakamura Y."/>
            <person name="Ichinomiya M."/>
            <person name="Sato N."/>
            <person name="Blanc-Mathieu R."/>
            <person name="Endo H."/>
            <person name="Kuwata A."/>
            <person name="Ogata H."/>
        </authorList>
    </citation>
    <scope>NUCLEOTIDE SEQUENCE [LARGE SCALE GENOMIC DNA]</scope>
</reference>
<feature type="domain" description="DEP" evidence="2">
    <location>
        <begin position="21"/>
        <end position="95"/>
    </location>
</feature>
<evidence type="ECO:0000313" key="3">
    <source>
        <dbReference type="EMBL" id="GMI25799.1"/>
    </source>
</evidence>
<organism evidence="3 4">
    <name type="scientific">Tetraparma gracilis</name>
    <dbReference type="NCBI Taxonomy" id="2962635"/>
    <lineage>
        <taxon>Eukaryota</taxon>
        <taxon>Sar</taxon>
        <taxon>Stramenopiles</taxon>
        <taxon>Ochrophyta</taxon>
        <taxon>Bolidophyceae</taxon>
        <taxon>Parmales</taxon>
        <taxon>Triparmaceae</taxon>
        <taxon>Tetraparma</taxon>
    </lineage>
</organism>
<feature type="region of interest" description="Disordered" evidence="1">
    <location>
        <begin position="303"/>
        <end position="328"/>
    </location>
</feature>
<feature type="compositionally biased region" description="Pro residues" evidence="1">
    <location>
        <begin position="214"/>
        <end position="225"/>
    </location>
</feature>
<keyword evidence="4" id="KW-1185">Reference proteome</keyword>
<feature type="compositionally biased region" description="Pro residues" evidence="1">
    <location>
        <begin position="311"/>
        <end position="321"/>
    </location>
</feature>
<protein>
    <recommendedName>
        <fullName evidence="2">DEP domain-containing protein</fullName>
    </recommendedName>
</protein>
<dbReference type="InterPro" id="IPR000591">
    <property type="entry name" value="DEP_dom"/>
</dbReference>
<dbReference type="PANTHER" id="PTHR22829">
    <property type="entry name" value="DEP DOMAIN PROTEIN"/>
    <property type="match status" value="1"/>
</dbReference>
<comment type="caution">
    <text evidence="3">The sequence shown here is derived from an EMBL/GenBank/DDBJ whole genome shotgun (WGS) entry which is preliminary data.</text>
</comment>
<evidence type="ECO:0000259" key="2">
    <source>
        <dbReference type="PROSITE" id="PS50186"/>
    </source>
</evidence>
<dbReference type="InterPro" id="IPR051832">
    <property type="entry name" value="mTOR-Rac_regulators"/>
</dbReference>
<dbReference type="Gene3D" id="1.10.10.10">
    <property type="entry name" value="Winged helix-like DNA-binding domain superfamily/Winged helix DNA-binding domain"/>
    <property type="match status" value="1"/>
</dbReference>
<dbReference type="Proteomes" id="UP001165060">
    <property type="component" value="Unassembled WGS sequence"/>
</dbReference>
<dbReference type="PANTHER" id="PTHR22829:SF16">
    <property type="entry name" value="PH DOMAIN-CONTAINING PROTEIN"/>
    <property type="match status" value="1"/>
</dbReference>
<feature type="region of interest" description="Disordered" evidence="1">
    <location>
        <begin position="207"/>
        <end position="237"/>
    </location>
</feature>
<dbReference type="InterPro" id="IPR036388">
    <property type="entry name" value="WH-like_DNA-bd_sf"/>
</dbReference>
<dbReference type="CDD" id="cd00065">
    <property type="entry name" value="FYVE_like_SF"/>
    <property type="match status" value="1"/>
</dbReference>
<dbReference type="Pfam" id="PF00610">
    <property type="entry name" value="DEP"/>
    <property type="match status" value="1"/>
</dbReference>
<gene>
    <name evidence="3" type="ORF">TeGR_g2785</name>
</gene>
<dbReference type="InterPro" id="IPR036390">
    <property type="entry name" value="WH_DNA-bd_sf"/>
</dbReference>
<name>A0ABQ6MG88_9STRA</name>
<sequence>MSNPSSNPSPPLSIPSLVSYLRLTLPIRNRQHLKRLFPSCFVGSEAVSLIVSVGYAATRAKAIEVGREMVRKSLLRHVTDGHDFKDDFLYYRFAEDESLAFRRSNFPQRAFDDLPEIKTTCAGFGPAALQQAIAGGERGFPPSGSLLKFSTHTAHNSLVLSYELAATLERAFAGGAPKGERAAVLQRLRGALREEYKVGTAWKRVDERYLSDSRPPPSDSSPPPQSGGSFDDEESLPDPKVVTTFKKQHSRGTFHTIKTVGYIPCGPTQFASSFLDLDTRGAWDSSAGFSHHAGVVVEEICNDDDSELPATPSPTDPPPPSPDDDRNRVLPATYDVEWNIPLVGVPTGMPIAKLLDRSEEIAKLTQQIVESDPDGPCMRCSVALPPRGTPSRTGAEERRVCGCCGIIVCTICCSKLVYEVYTRQVVKICPHCHRESSRVKHPV</sequence>
<accession>A0ABQ6MG88</accession>
<dbReference type="InterPro" id="IPR011011">
    <property type="entry name" value="Znf_FYVE_PHD"/>
</dbReference>
<dbReference type="SMART" id="SM00049">
    <property type="entry name" value="DEP"/>
    <property type="match status" value="1"/>
</dbReference>
<proteinExistence type="predicted"/>
<dbReference type="SUPFAM" id="SSF57903">
    <property type="entry name" value="FYVE/PHD zinc finger"/>
    <property type="match status" value="1"/>
</dbReference>
<evidence type="ECO:0000256" key="1">
    <source>
        <dbReference type="SAM" id="MobiDB-lite"/>
    </source>
</evidence>